<dbReference type="Proteomes" id="UP001370100">
    <property type="component" value="Unassembled WGS sequence"/>
</dbReference>
<dbReference type="Gene3D" id="1.10.275.10">
    <property type="entry name" value="Fumarase/aspartase (N-terminal domain)"/>
    <property type="match status" value="1"/>
</dbReference>
<feature type="domain" description="Fumarate lyase N-terminal" evidence="2">
    <location>
        <begin position="17"/>
        <end position="299"/>
    </location>
</feature>
<dbReference type="InterPro" id="IPR022761">
    <property type="entry name" value="Fumarate_lyase_N"/>
</dbReference>
<dbReference type="PANTHER" id="PTHR43172:SF1">
    <property type="entry name" value="ADENYLOSUCCINATE LYASE"/>
    <property type="match status" value="1"/>
</dbReference>
<dbReference type="EMBL" id="JBBEGL010000001">
    <property type="protein sequence ID" value="MEJ2885242.1"/>
    <property type="molecule type" value="Genomic_DNA"/>
</dbReference>
<comment type="caution">
    <text evidence="3">The sequence shown here is derived from an EMBL/GenBank/DDBJ whole genome shotgun (WGS) entry which is preliminary data.</text>
</comment>
<evidence type="ECO:0000256" key="1">
    <source>
        <dbReference type="ARBA" id="ARBA00023239"/>
    </source>
</evidence>
<evidence type="ECO:0000313" key="4">
    <source>
        <dbReference type="Proteomes" id="UP001370100"/>
    </source>
</evidence>
<organism evidence="3 4">
    <name type="scientific">Actinomycetospora aeridis</name>
    <dbReference type="NCBI Taxonomy" id="3129231"/>
    <lineage>
        <taxon>Bacteria</taxon>
        <taxon>Bacillati</taxon>
        <taxon>Actinomycetota</taxon>
        <taxon>Actinomycetes</taxon>
        <taxon>Pseudonocardiales</taxon>
        <taxon>Pseudonocardiaceae</taxon>
        <taxon>Actinomycetospora</taxon>
    </lineage>
</organism>
<dbReference type="PRINTS" id="PR00145">
    <property type="entry name" value="ARGSUCLYASE"/>
</dbReference>
<keyword evidence="4" id="KW-1185">Reference proteome</keyword>
<accession>A0ABU8MYN2</accession>
<dbReference type="Gene3D" id="1.20.200.10">
    <property type="entry name" value="Fumarase/aspartase (Central domain)"/>
    <property type="match status" value="1"/>
</dbReference>
<protein>
    <submittedName>
        <fullName evidence="3">Adenylosuccinate lyase family protein</fullName>
    </submittedName>
</protein>
<dbReference type="InterPro" id="IPR000362">
    <property type="entry name" value="Fumarate_lyase_fam"/>
</dbReference>
<dbReference type="InterPro" id="IPR008948">
    <property type="entry name" value="L-Aspartase-like"/>
</dbReference>
<name>A0ABU8MYN2_9PSEU</name>
<evidence type="ECO:0000313" key="3">
    <source>
        <dbReference type="EMBL" id="MEJ2885242.1"/>
    </source>
</evidence>
<dbReference type="SUPFAM" id="SSF48557">
    <property type="entry name" value="L-aspartase-like"/>
    <property type="match status" value="1"/>
</dbReference>
<dbReference type="Pfam" id="PF00206">
    <property type="entry name" value="Lyase_1"/>
    <property type="match status" value="1"/>
</dbReference>
<dbReference type="InterPro" id="IPR024083">
    <property type="entry name" value="Fumarase/histidase_N"/>
</dbReference>
<reference evidence="3 4" key="1">
    <citation type="submission" date="2024-03" db="EMBL/GenBank/DDBJ databases">
        <title>Actinomycetospora sp. OC33-EN06, a novel actinomycete isolated from wild orchid (Aerides multiflora).</title>
        <authorList>
            <person name="Suriyachadkun C."/>
        </authorList>
    </citation>
    <scope>NUCLEOTIDE SEQUENCE [LARGE SCALE GENOMIC DNA]</scope>
    <source>
        <strain evidence="3 4">OC33-EN06</strain>
    </source>
</reference>
<dbReference type="RefSeq" id="WP_337711734.1">
    <property type="nucleotide sequence ID" value="NZ_JBBEGL010000001.1"/>
</dbReference>
<dbReference type="PANTHER" id="PTHR43172">
    <property type="entry name" value="ADENYLOSUCCINATE LYASE"/>
    <property type="match status" value="1"/>
</dbReference>
<keyword evidence="1 3" id="KW-0456">Lyase</keyword>
<dbReference type="CDD" id="cd01597">
    <property type="entry name" value="pCLME"/>
    <property type="match status" value="1"/>
</dbReference>
<dbReference type="GO" id="GO:0016829">
    <property type="term" value="F:lyase activity"/>
    <property type="evidence" value="ECO:0007669"/>
    <property type="project" value="UniProtKB-KW"/>
</dbReference>
<sequence length="444" mass="47323">MVARLTDSPVYAHLWSTPELTALLGEEARWQAWLDVLVALARVQARAGIVPAEAAEQIARRARVEELDWDEVAAQTRATSHSTLGLIRGLQAVLPETAREHVYVGATVQDVTDTWFGTVMRDVGAIVRRDVRLLEERVLALAATHRATPIAGRTHGQPGAPVTFGLKAASWADELRRHVERLDEGRPRWAVGQLAGAVGALAFHDDEGVDPLALRAAFCAELGLGDPGISWTTSRDRVAEFGGVLAMVAGTLARIGGEVYELARPEIGELAEPTSPTAVGSITMPHKRNPEASEHLDTLARLARSSAGVLLESMVAAHERDGRAWKAEWAALPEVCLLVGTAAALARTLVDGLEVHADAMAANLARHGDRLGSERVLAALSPRLGKHAAQDLLQSLLRDGGDLAGELAARGIASADEVRGWLARPADRVAVAMVDAVVARGRDT</sequence>
<proteinExistence type="predicted"/>
<dbReference type="PROSITE" id="PS00163">
    <property type="entry name" value="FUMARATE_LYASES"/>
    <property type="match status" value="1"/>
</dbReference>
<dbReference type="InterPro" id="IPR020557">
    <property type="entry name" value="Fumarate_lyase_CS"/>
</dbReference>
<dbReference type="PRINTS" id="PR00149">
    <property type="entry name" value="FUMRATELYASE"/>
</dbReference>
<gene>
    <name evidence="3" type="ORF">WCD41_02175</name>
</gene>
<evidence type="ECO:0000259" key="2">
    <source>
        <dbReference type="Pfam" id="PF00206"/>
    </source>
</evidence>